<keyword evidence="1" id="KW-0812">Transmembrane</keyword>
<dbReference type="Proteomes" id="UP000612899">
    <property type="component" value="Unassembled WGS sequence"/>
</dbReference>
<dbReference type="Pfam" id="PF10990">
    <property type="entry name" value="DUF2809"/>
    <property type="match status" value="1"/>
</dbReference>
<organism evidence="2 3">
    <name type="scientific">Rhizocola hellebori</name>
    <dbReference type="NCBI Taxonomy" id="1392758"/>
    <lineage>
        <taxon>Bacteria</taxon>
        <taxon>Bacillati</taxon>
        <taxon>Actinomycetota</taxon>
        <taxon>Actinomycetes</taxon>
        <taxon>Micromonosporales</taxon>
        <taxon>Micromonosporaceae</taxon>
        <taxon>Rhizocola</taxon>
    </lineage>
</organism>
<dbReference type="InterPro" id="IPR021257">
    <property type="entry name" value="DUF2809"/>
</dbReference>
<sequence>MWVRWWALVSIAVTLAVAFAIRAWADGDLEQFSGTALYGSAVYGAVVFLWPRLRPLAVGAIAIGFCELVEIAQLTGVPAALSQRSYLARLAFGIQFDPVDLAWYPVGIVPLVAVHWLLRRACQDQSQPLARSAS</sequence>
<reference evidence="2" key="1">
    <citation type="submission" date="2021-01" db="EMBL/GenBank/DDBJ databases">
        <title>Whole genome shotgun sequence of Rhizocola hellebori NBRC 109834.</title>
        <authorList>
            <person name="Komaki H."/>
            <person name="Tamura T."/>
        </authorList>
    </citation>
    <scope>NUCLEOTIDE SEQUENCE</scope>
    <source>
        <strain evidence="2">NBRC 109834</strain>
    </source>
</reference>
<feature type="transmembrane region" description="Helical" evidence="1">
    <location>
        <begin position="101"/>
        <end position="118"/>
    </location>
</feature>
<protein>
    <recommendedName>
        <fullName evidence="4">DUF2809 domain-containing protein</fullName>
    </recommendedName>
</protein>
<keyword evidence="3" id="KW-1185">Reference proteome</keyword>
<evidence type="ECO:0000256" key="1">
    <source>
        <dbReference type="SAM" id="Phobius"/>
    </source>
</evidence>
<accession>A0A8J3Q769</accession>
<evidence type="ECO:0008006" key="4">
    <source>
        <dbReference type="Google" id="ProtNLM"/>
    </source>
</evidence>
<gene>
    <name evidence="2" type="ORF">Rhe02_27360</name>
</gene>
<dbReference type="RefSeq" id="WP_203908549.1">
    <property type="nucleotide sequence ID" value="NZ_BONY01000014.1"/>
</dbReference>
<proteinExistence type="predicted"/>
<keyword evidence="1" id="KW-1133">Transmembrane helix</keyword>
<dbReference type="EMBL" id="BONY01000014">
    <property type="protein sequence ID" value="GIH04669.1"/>
    <property type="molecule type" value="Genomic_DNA"/>
</dbReference>
<evidence type="ECO:0000313" key="2">
    <source>
        <dbReference type="EMBL" id="GIH04669.1"/>
    </source>
</evidence>
<comment type="caution">
    <text evidence="2">The sequence shown here is derived from an EMBL/GenBank/DDBJ whole genome shotgun (WGS) entry which is preliminary data.</text>
</comment>
<evidence type="ECO:0000313" key="3">
    <source>
        <dbReference type="Proteomes" id="UP000612899"/>
    </source>
</evidence>
<feature type="transmembrane region" description="Helical" evidence="1">
    <location>
        <begin position="57"/>
        <end position="81"/>
    </location>
</feature>
<keyword evidence="1" id="KW-0472">Membrane</keyword>
<dbReference type="AlphaFoldDB" id="A0A8J3Q769"/>
<feature type="transmembrane region" description="Helical" evidence="1">
    <location>
        <begin position="32"/>
        <end position="50"/>
    </location>
</feature>
<name>A0A8J3Q769_9ACTN</name>